<evidence type="ECO:0000313" key="3">
    <source>
        <dbReference type="Proteomes" id="UP001295444"/>
    </source>
</evidence>
<dbReference type="AlphaFoldDB" id="A0AAD1SND5"/>
<accession>A0AAD1SND5</accession>
<sequence length="151" mass="17970">MEREKYKPTQKKDYLDSSHQYLPRNYKKNTEQQLNKPNLPMVISMEEEDAHITQTFLQECLNSQLLQITLEISKISEKLQIDIQEIKEKVNVIELNMEVIPKKQQSTKETTTNLTDKIEKLEAKVSNMDNRSRRSNRMIRNIPETRQHKNN</sequence>
<keyword evidence="3" id="KW-1185">Reference proteome</keyword>
<feature type="region of interest" description="Disordered" evidence="1">
    <location>
        <begin position="128"/>
        <end position="151"/>
    </location>
</feature>
<name>A0AAD1SND5_PELCU</name>
<reference evidence="2" key="1">
    <citation type="submission" date="2022-03" db="EMBL/GenBank/DDBJ databases">
        <authorList>
            <person name="Alioto T."/>
            <person name="Alioto T."/>
            <person name="Gomez Garrido J."/>
        </authorList>
    </citation>
    <scope>NUCLEOTIDE SEQUENCE</scope>
</reference>
<organism evidence="2 3">
    <name type="scientific">Pelobates cultripes</name>
    <name type="common">Western spadefoot toad</name>
    <dbReference type="NCBI Taxonomy" id="61616"/>
    <lineage>
        <taxon>Eukaryota</taxon>
        <taxon>Metazoa</taxon>
        <taxon>Chordata</taxon>
        <taxon>Craniata</taxon>
        <taxon>Vertebrata</taxon>
        <taxon>Euteleostomi</taxon>
        <taxon>Amphibia</taxon>
        <taxon>Batrachia</taxon>
        <taxon>Anura</taxon>
        <taxon>Pelobatoidea</taxon>
        <taxon>Pelobatidae</taxon>
        <taxon>Pelobates</taxon>
    </lineage>
</organism>
<dbReference type="Proteomes" id="UP001295444">
    <property type="component" value="Chromosome 07"/>
</dbReference>
<evidence type="ECO:0000313" key="2">
    <source>
        <dbReference type="EMBL" id="CAH2306505.1"/>
    </source>
</evidence>
<protein>
    <submittedName>
        <fullName evidence="2">Uncharacterized protein</fullName>
    </submittedName>
</protein>
<dbReference type="EMBL" id="OW240918">
    <property type="protein sequence ID" value="CAH2306505.1"/>
    <property type="molecule type" value="Genomic_DNA"/>
</dbReference>
<evidence type="ECO:0000256" key="1">
    <source>
        <dbReference type="SAM" id="MobiDB-lite"/>
    </source>
</evidence>
<proteinExistence type="predicted"/>
<gene>
    <name evidence="2" type="ORF">PECUL_23A017721</name>
</gene>